<evidence type="ECO:0000313" key="2">
    <source>
        <dbReference type="EMBL" id="KAK6504383.1"/>
    </source>
</evidence>
<sequence>MFWNIFFGLYQLTIPLLTNYTPPHSFHHSFNLPRNMESPTSEEPDLETREQRYLTSCSLLRNLPAEVSESDRESQLAQIRRKKPVRSRTYQQGLLLDRLASLLVANGGGDCAALATGSFTNDKLTLLASYATSGSGGGDAIQKTVRESGRSEARIVGAAVDLTGESSPSAETIKTHGRKIFSYLSCYHSTKDPKLRRNICKQFSIQQTIYSINRIYSKYRNLDKHFRKIRNIDLREYEHTFVEPLEKSYYVSRPTDMQDEILSEELPRAFLDFAEGNYPLDDRQRPLKEYITTHPKIPSNLFSRDVFIIWHELFLWLFGAIGQRIEACIAAKNAKGSQDEKTDAYKRLEVYAENLDALSQLVLRVVDGSCIFRYWAAIVQKIVSGEGEKRINRDNVGLLDPSPHMPAPHGQYFGQWQSSSMVPEEYELDIVFGRQTMSKYKKHGVFRKAARTIWEALRRKKASDGQPRNQLEGGHRSNFLETSTEASPIPGKHGEPLGSLSQDEEHENEDTYQENEEDGDDFDFEITKGAKEALETPLNPIFRLAYTLADYQLIISAILQDRNIPIQIRGRRFEFEVITTKEPHALLKTEALENTLRQFFITKNRKTNSLKIETRMTNLIQNLKKVILSKHHLQQILDHLKEDHRVLAPKHAELLLLEYVVQQNARLTYRYIGISKPPCLVCENLLYLHRPNIRTRKGNGHVYVSEIPKGLIVEKVERVFNVVEELAKNMALQLVAHSSKVKPKAGNMTYKRYMLWRRL</sequence>
<dbReference type="Proteomes" id="UP001307849">
    <property type="component" value="Unassembled WGS sequence"/>
</dbReference>
<dbReference type="EMBL" id="JAVHJM010000010">
    <property type="protein sequence ID" value="KAK6504383.1"/>
    <property type="molecule type" value="Genomic_DNA"/>
</dbReference>
<keyword evidence="3" id="KW-1185">Reference proteome</keyword>
<organism evidence="2 3">
    <name type="scientific">Arthrobotrys conoides</name>
    <dbReference type="NCBI Taxonomy" id="74498"/>
    <lineage>
        <taxon>Eukaryota</taxon>
        <taxon>Fungi</taxon>
        <taxon>Dikarya</taxon>
        <taxon>Ascomycota</taxon>
        <taxon>Pezizomycotina</taxon>
        <taxon>Orbiliomycetes</taxon>
        <taxon>Orbiliales</taxon>
        <taxon>Orbiliaceae</taxon>
        <taxon>Arthrobotrys</taxon>
    </lineage>
</organism>
<dbReference type="InterPro" id="IPR027796">
    <property type="entry name" value="OTT_1508_deam-like"/>
</dbReference>
<reference evidence="2 3" key="1">
    <citation type="submission" date="2019-10" db="EMBL/GenBank/DDBJ databases">
        <authorList>
            <person name="Palmer J.M."/>
        </authorList>
    </citation>
    <scope>NUCLEOTIDE SEQUENCE [LARGE SCALE GENOMIC DNA]</scope>
    <source>
        <strain evidence="2 3">TWF506</strain>
    </source>
</reference>
<protein>
    <submittedName>
        <fullName evidence="2">Uncharacterized protein</fullName>
    </submittedName>
</protein>
<dbReference type="AlphaFoldDB" id="A0AAN8RRK2"/>
<dbReference type="Pfam" id="PF14441">
    <property type="entry name" value="OTT_1508_deam"/>
    <property type="match status" value="1"/>
</dbReference>
<evidence type="ECO:0000256" key="1">
    <source>
        <dbReference type="SAM" id="MobiDB-lite"/>
    </source>
</evidence>
<name>A0AAN8RRK2_9PEZI</name>
<feature type="region of interest" description="Disordered" evidence="1">
    <location>
        <begin position="459"/>
        <end position="520"/>
    </location>
</feature>
<evidence type="ECO:0000313" key="3">
    <source>
        <dbReference type="Proteomes" id="UP001307849"/>
    </source>
</evidence>
<feature type="compositionally biased region" description="Acidic residues" evidence="1">
    <location>
        <begin position="502"/>
        <end position="520"/>
    </location>
</feature>
<accession>A0AAN8RRK2</accession>
<gene>
    <name evidence="2" type="ORF">TWF506_002584</name>
</gene>
<comment type="caution">
    <text evidence="2">The sequence shown here is derived from an EMBL/GenBank/DDBJ whole genome shotgun (WGS) entry which is preliminary data.</text>
</comment>
<proteinExistence type="predicted"/>